<keyword evidence="4" id="KW-1185">Reference proteome</keyword>
<organism evidence="3 4">
    <name type="scientific">Dorcoceras hygrometricum</name>
    <dbReference type="NCBI Taxonomy" id="472368"/>
    <lineage>
        <taxon>Eukaryota</taxon>
        <taxon>Viridiplantae</taxon>
        <taxon>Streptophyta</taxon>
        <taxon>Embryophyta</taxon>
        <taxon>Tracheophyta</taxon>
        <taxon>Spermatophyta</taxon>
        <taxon>Magnoliopsida</taxon>
        <taxon>eudicotyledons</taxon>
        <taxon>Gunneridae</taxon>
        <taxon>Pentapetalae</taxon>
        <taxon>asterids</taxon>
        <taxon>lamiids</taxon>
        <taxon>Lamiales</taxon>
        <taxon>Gesneriaceae</taxon>
        <taxon>Didymocarpoideae</taxon>
        <taxon>Trichosporeae</taxon>
        <taxon>Loxocarpinae</taxon>
        <taxon>Dorcoceras</taxon>
    </lineage>
</organism>
<proteinExistence type="predicted"/>
<dbReference type="EMBL" id="KQ990232">
    <property type="protein sequence ID" value="KZV53513.1"/>
    <property type="molecule type" value="Genomic_DNA"/>
</dbReference>
<dbReference type="AlphaFoldDB" id="A0A2Z7D2A2"/>
<keyword evidence="2" id="KW-1133">Transmembrane helix</keyword>
<sequence>MVAGGCSTPWHYIAAGRVALVFVSTMSHIYFSLGMLGSHPNPRGRFHKLMITFFVWLMVLAILVDQLDQENTQVVEPISALSAAPPLLINPPSRPPPPRAARKSFPANLDEENPSVQISSVLLVQADEGIPSPVVDLIDGSTATYREEPAFL</sequence>
<feature type="region of interest" description="Disordered" evidence="1">
    <location>
        <begin position="85"/>
        <end position="107"/>
    </location>
</feature>
<feature type="transmembrane region" description="Helical" evidence="2">
    <location>
        <begin position="12"/>
        <end position="33"/>
    </location>
</feature>
<keyword evidence="2" id="KW-0812">Transmembrane</keyword>
<evidence type="ECO:0000313" key="3">
    <source>
        <dbReference type="EMBL" id="KZV53513.1"/>
    </source>
</evidence>
<accession>A0A2Z7D2A2</accession>
<feature type="transmembrane region" description="Helical" evidence="2">
    <location>
        <begin position="45"/>
        <end position="64"/>
    </location>
</feature>
<feature type="compositionally biased region" description="Pro residues" evidence="1">
    <location>
        <begin position="88"/>
        <end position="99"/>
    </location>
</feature>
<keyword evidence="2" id="KW-0472">Membrane</keyword>
<evidence type="ECO:0000313" key="4">
    <source>
        <dbReference type="Proteomes" id="UP000250235"/>
    </source>
</evidence>
<evidence type="ECO:0000256" key="1">
    <source>
        <dbReference type="SAM" id="MobiDB-lite"/>
    </source>
</evidence>
<reference evidence="3 4" key="1">
    <citation type="journal article" date="2015" name="Proc. Natl. Acad. Sci. U.S.A.">
        <title>The resurrection genome of Boea hygrometrica: A blueprint for survival of dehydration.</title>
        <authorList>
            <person name="Xiao L."/>
            <person name="Yang G."/>
            <person name="Zhang L."/>
            <person name="Yang X."/>
            <person name="Zhao S."/>
            <person name="Ji Z."/>
            <person name="Zhou Q."/>
            <person name="Hu M."/>
            <person name="Wang Y."/>
            <person name="Chen M."/>
            <person name="Xu Y."/>
            <person name="Jin H."/>
            <person name="Xiao X."/>
            <person name="Hu G."/>
            <person name="Bao F."/>
            <person name="Hu Y."/>
            <person name="Wan P."/>
            <person name="Li L."/>
            <person name="Deng X."/>
            <person name="Kuang T."/>
            <person name="Xiang C."/>
            <person name="Zhu J.K."/>
            <person name="Oliver M.J."/>
            <person name="He Y."/>
        </authorList>
    </citation>
    <scope>NUCLEOTIDE SEQUENCE [LARGE SCALE GENOMIC DNA]</scope>
    <source>
        <strain evidence="4">cv. XS01</strain>
    </source>
</reference>
<evidence type="ECO:0000256" key="2">
    <source>
        <dbReference type="SAM" id="Phobius"/>
    </source>
</evidence>
<protein>
    <submittedName>
        <fullName evidence="3">Uncharacterized protein</fullName>
    </submittedName>
</protein>
<name>A0A2Z7D2A2_9LAMI</name>
<dbReference type="Proteomes" id="UP000250235">
    <property type="component" value="Unassembled WGS sequence"/>
</dbReference>
<gene>
    <name evidence="3" type="ORF">F511_41069</name>
</gene>